<accession>A0A2H1KP13</accession>
<gene>
    <name evidence="2" type="ORF">BLIN101_03507</name>
</gene>
<proteinExistence type="predicted"/>
<evidence type="ECO:0000313" key="2">
    <source>
        <dbReference type="EMBL" id="SMY01369.1"/>
    </source>
</evidence>
<dbReference type="Gene3D" id="3.20.20.80">
    <property type="entry name" value="Glycosidases"/>
    <property type="match status" value="1"/>
</dbReference>
<name>A0A2H1KP13_BRELN</name>
<sequence length="120" mass="12953">MALSRLKPRIQRRMKGCRLLESGEVGFGIAPIWQTSANDAAYFISGRGTTDAQAAHTRAEALGIPGNVNIYFAVDFGAFGDTIDDLIVPYFQELDAETTALGGNPIGVYGPRAVCNRMEQ</sequence>
<dbReference type="AlphaFoldDB" id="A0A2H1KP13"/>
<dbReference type="SUPFAM" id="SSF51445">
    <property type="entry name" value="(Trans)glycosidases"/>
    <property type="match status" value="1"/>
</dbReference>
<dbReference type="Pfam" id="PF08924">
    <property type="entry name" value="Rv2525c_GlyHyd-like"/>
    <property type="match status" value="1"/>
</dbReference>
<evidence type="ECO:0000313" key="3">
    <source>
        <dbReference type="Proteomes" id="UP000234498"/>
    </source>
</evidence>
<dbReference type="InterPro" id="IPR015020">
    <property type="entry name" value="Rv2525c-like_Glyco_Hydro-like"/>
</dbReference>
<organism evidence="2 3">
    <name type="scientific">Brevibacterium linens</name>
    <dbReference type="NCBI Taxonomy" id="1703"/>
    <lineage>
        <taxon>Bacteria</taxon>
        <taxon>Bacillati</taxon>
        <taxon>Actinomycetota</taxon>
        <taxon>Actinomycetes</taxon>
        <taxon>Micrococcales</taxon>
        <taxon>Brevibacteriaceae</taxon>
        <taxon>Brevibacterium</taxon>
    </lineage>
</organism>
<feature type="domain" description="Rv2525c-like glycoside hydrolase-like" evidence="1">
    <location>
        <begin position="25"/>
        <end position="116"/>
    </location>
</feature>
<evidence type="ECO:0000259" key="1">
    <source>
        <dbReference type="Pfam" id="PF08924"/>
    </source>
</evidence>
<protein>
    <recommendedName>
        <fullName evidence="1">Rv2525c-like glycoside hydrolase-like domain-containing protein</fullName>
    </recommendedName>
</protein>
<dbReference type="OrthoDB" id="1795295at2"/>
<dbReference type="EMBL" id="FXZA01000058">
    <property type="protein sequence ID" value="SMY01369.1"/>
    <property type="molecule type" value="Genomic_DNA"/>
</dbReference>
<dbReference type="Proteomes" id="UP000234498">
    <property type="component" value="Unassembled WGS sequence"/>
</dbReference>
<reference evidence="2 3" key="1">
    <citation type="submission" date="2017-03" db="EMBL/GenBank/DDBJ databases">
        <authorList>
            <person name="Afonso C.L."/>
            <person name="Miller P.J."/>
            <person name="Scott M.A."/>
            <person name="Spackman E."/>
            <person name="Goraichik I."/>
            <person name="Dimitrov K.M."/>
            <person name="Suarez D.L."/>
            <person name="Swayne D.E."/>
        </authorList>
    </citation>
    <scope>NUCLEOTIDE SEQUENCE [LARGE SCALE GENOMIC DNA]</scope>
    <source>
        <strain evidence="2 3">Mu101</strain>
    </source>
</reference>
<dbReference type="InterPro" id="IPR017853">
    <property type="entry name" value="GH"/>
</dbReference>